<dbReference type="GeneID" id="16511775"/>
<evidence type="ECO:0000313" key="3">
    <source>
        <dbReference type="Proteomes" id="UP000201566"/>
    </source>
</evidence>
<feature type="region of interest" description="Disordered" evidence="1">
    <location>
        <begin position="1"/>
        <end position="32"/>
    </location>
</feature>
<accession>S4VQR0</accession>
<sequence>MEHPQPTPPRAIRRSKPVEPDGAVGRSRRRDNAVLCRPEKGQSAAMARAEQPSCAVDGGARPHVPPSYCIVTRLADVDPSIAWQILGRLRPSDVANMARVSPRVPRIVANVFDHLSPDLERARARADQARLMHEVRSFLDGAASLSPPPALIPSVRVARAWLAMITMAACHRPQQPLVSCFDPPEAAVGNAKPRRDRYTRLAVHAATIGCVDALVDCMRRSLDADPVSDACLPAAKLHNMAHVHDSLVLFCAAASIVGDSARRGRLLSPFPASECADPCAQMRMLCDAVEACTRALVASGNNGDPPLSTRHGPVNYTTRLLVDWLDTRAAERDRLTERGAQAIHQTCRVLIDAVISLHNSPSSSSCGGPEDSKCALASLSSIVRAFPHLSDFGRRTVDLIAHAVRSTRDADGGITSFLLSALAGRARDYDDNNPDIPNPDGSPMPCAAAVVSQGRVSVGVDHHARIGPDNLLQQLFDHHSALLYDAVLPRLAGRDLLALARCSRGLLDIASGWCATRADRRQRRITTVTGAQRALDTHQHMAGDMVSNGTADTVAGAFQAVTTHGVALPWIEGVVARVQDSVRAFDRLRPKTKPSDINATMDILWDDASGLLRALVVATSKAVISGDRHALARCLAASGHLEVARRQCVDRCASLVDLMARMSDIARQYMHAGEPAKLRALGGRARLLAWMHKNAIPPSPDRRGYSWMISRDSDVWMPCASLAYMAGRARSSVLLDFALNLAAAGEYTGSLPLTLLVPGRGRAVRFDDGLDAWKGPQRYLCAAAAALGANRGTRGSVLSAHAADVDAFLQHLCARLPPPAGPGAIYCERDLVGAILAATRDRDEGNGSAVDIRFRATGVRILRS</sequence>
<protein>
    <submittedName>
        <fullName evidence="2">Uncharacterized protein</fullName>
    </submittedName>
</protein>
<dbReference type="KEGG" id="vg:16511775"/>
<reference evidence="2 3" key="1">
    <citation type="journal article" date="2013" name="Science">
        <title>Pandoraviruses: amoeba viruses with genomes up to 2.5 Mb reaching that of parasitic eukaryotes.</title>
        <authorList>
            <person name="Philippe N."/>
            <person name="Legendre M."/>
            <person name="Doutre G."/>
            <person name="Coute Y."/>
            <person name="Poirot O."/>
            <person name="Lescot M."/>
            <person name="Arslan D."/>
            <person name="Seltzer V."/>
            <person name="Bertaux L."/>
            <person name="Bruley C."/>
            <person name="Garin J."/>
            <person name="Claverie J.M."/>
            <person name="Abergel C."/>
        </authorList>
    </citation>
    <scope>NUCLEOTIDE SEQUENCE [LARGE SCALE GENOMIC DNA]</scope>
    <source>
        <strain evidence="2">Melbourne</strain>
    </source>
</reference>
<dbReference type="EMBL" id="KC977570">
    <property type="protein sequence ID" value="AGO82698.1"/>
    <property type="molecule type" value="Genomic_DNA"/>
</dbReference>
<evidence type="ECO:0000256" key="1">
    <source>
        <dbReference type="SAM" id="MobiDB-lite"/>
    </source>
</evidence>
<evidence type="ECO:0000313" key="2">
    <source>
        <dbReference type="EMBL" id="AGO82698.1"/>
    </source>
</evidence>
<organism evidence="2 3">
    <name type="scientific">Pandoravirus dulcis</name>
    <dbReference type="NCBI Taxonomy" id="1349409"/>
    <lineage>
        <taxon>Viruses</taxon>
        <taxon>Pandoravirus</taxon>
    </lineage>
</organism>
<dbReference type="Proteomes" id="UP000201566">
    <property type="component" value="Segment"/>
</dbReference>
<gene>
    <name evidence="2" type="ORF">pdul_cds_578</name>
</gene>
<dbReference type="RefSeq" id="YP_008319367.1">
    <property type="nucleotide sequence ID" value="NC_021858.1"/>
</dbReference>
<proteinExistence type="predicted"/>
<name>S4VQR0_9VIRU</name>